<organism evidence="8 9">
    <name type="scientific">Endozoicomonas gorgoniicola</name>
    <dbReference type="NCBI Taxonomy" id="1234144"/>
    <lineage>
        <taxon>Bacteria</taxon>
        <taxon>Pseudomonadati</taxon>
        <taxon>Pseudomonadota</taxon>
        <taxon>Gammaproteobacteria</taxon>
        <taxon>Oceanospirillales</taxon>
        <taxon>Endozoicomonadaceae</taxon>
        <taxon>Endozoicomonas</taxon>
    </lineage>
</organism>
<reference evidence="8 9" key="1">
    <citation type="submission" date="2022-10" db="EMBL/GenBank/DDBJ databases">
        <title>High-quality genome sequences of two octocoral-associated bacteria, Endozoicomonas euniceicola EF212 and Endozoicomonas gorgoniicola PS125.</title>
        <authorList>
            <person name="Chiou Y.-J."/>
            <person name="Chen Y.-H."/>
        </authorList>
    </citation>
    <scope>NUCLEOTIDE SEQUENCE [LARGE SCALE GENOMIC DNA]</scope>
    <source>
        <strain evidence="8 9">PS125</strain>
    </source>
</reference>
<evidence type="ECO:0000256" key="6">
    <source>
        <dbReference type="SAM" id="Phobius"/>
    </source>
</evidence>
<dbReference type="EMBL" id="JAPFCC010000001">
    <property type="protein sequence ID" value="MCW7555420.1"/>
    <property type="molecule type" value="Genomic_DNA"/>
</dbReference>
<gene>
    <name evidence="8" type="ORF">NX722_22895</name>
</gene>
<protein>
    <submittedName>
        <fullName evidence="8">DMT family transporter</fullName>
    </submittedName>
</protein>
<comment type="subcellular location">
    <subcellularLocation>
        <location evidence="1">Cell membrane</location>
        <topology evidence="1">Multi-pass membrane protein</topology>
    </subcellularLocation>
</comment>
<feature type="domain" description="EamA" evidence="7">
    <location>
        <begin position="9"/>
        <end position="139"/>
    </location>
</feature>
<evidence type="ECO:0000256" key="4">
    <source>
        <dbReference type="ARBA" id="ARBA00022989"/>
    </source>
</evidence>
<feature type="transmembrane region" description="Helical" evidence="6">
    <location>
        <begin position="265"/>
        <end position="285"/>
    </location>
</feature>
<dbReference type="Proteomes" id="UP001209854">
    <property type="component" value="Unassembled WGS sequence"/>
</dbReference>
<keyword evidence="3 6" id="KW-0812">Transmembrane</keyword>
<feature type="transmembrane region" description="Helical" evidence="6">
    <location>
        <begin position="124"/>
        <end position="140"/>
    </location>
</feature>
<keyword evidence="5 6" id="KW-0472">Membrane</keyword>
<feature type="transmembrane region" description="Helical" evidence="6">
    <location>
        <begin position="152"/>
        <end position="170"/>
    </location>
</feature>
<feature type="transmembrane region" description="Helical" evidence="6">
    <location>
        <begin position="98"/>
        <end position="117"/>
    </location>
</feature>
<feature type="transmembrane region" description="Helical" evidence="6">
    <location>
        <begin position="36"/>
        <end position="55"/>
    </location>
</feature>
<name>A0ABT3N1C5_9GAMM</name>
<dbReference type="Pfam" id="PF00892">
    <property type="entry name" value="EamA"/>
    <property type="match status" value="2"/>
</dbReference>
<evidence type="ECO:0000256" key="3">
    <source>
        <dbReference type="ARBA" id="ARBA00022692"/>
    </source>
</evidence>
<comment type="caution">
    <text evidence="8">The sequence shown here is derived from an EMBL/GenBank/DDBJ whole genome shotgun (WGS) entry which is preliminary data.</text>
</comment>
<evidence type="ECO:0000259" key="7">
    <source>
        <dbReference type="Pfam" id="PF00892"/>
    </source>
</evidence>
<evidence type="ECO:0000256" key="5">
    <source>
        <dbReference type="ARBA" id="ARBA00023136"/>
    </source>
</evidence>
<feature type="domain" description="EamA" evidence="7">
    <location>
        <begin position="148"/>
        <end position="280"/>
    </location>
</feature>
<feature type="transmembrane region" description="Helical" evidence="6">
    <location>
        <begin position="7"/>
        <end position="24"/>
    </location>
</feature>
<proteinExistence type="predicted"/>
<evidence type="ECO:0000256" key="1">
    <source>
        <dbReference type="ARBA" id="ARBA00004651"/>
    </source>
</evidence>
<feature type="transmembrane region" description="Helical" evidence="6">
    <location>
        <begin position="237"/>
        <end position="259"/>
    </location>
</feature>
<dbReference type="InterPro" id="IPR037185">
    <property type="entry name" value="EmrE-like"/>
</dbReference>
<dbReference type="PANTHER" id="PTHR42920:SF5">
    <property type="entry name" value="EAMA DOMAIN-CONTAINING PROTEIN"/>
    <property type="match status" value="1"/>
</dbReference>
<keyword evidence="9" id="KW-1185">Reference proteome</keyword>
<sequence length="297" mass="32165">MNQRTFLADGLLLLVAFIWGSAFVAQRLGMNHIEPWAFNGIRFLIGSFALIPFLLFQRRRGSVFTRLTWLGGIALGLVMMLASGFQQIGLIYTTAGKAAFITCLYIVLVPILGLLVGNKTGRDTWLGIVIALPGLGFLTLGDDLVLNYGDMLEMIGALFWAAHLLLIARLAPRNNVIALAFVQFLSCSLFSFGVASVTENWAWSQAEAALMPLLYVGIVSTGVGYTLQIIGQKTAPVAHASIILSLETVFAVIVGYLFLNETLSGIAMLGCVLMLAGMVVSQFGLHGIRRFFQQKAG</sequence>
<keyword evidence="2" id="KW-1003">Cell membrane</keyword>
<evidence type="ECO:0000256" key="2">
    <source>
        <dbReference type="ARBA" id="ARBA00022475"/>
    </source>
</evidence>
<evidence type="ECO:0000313" key="8">
    <source>
        <dbReference type="EMBL" id="MCW7555420.1"/>
    </source>
</evidence>
<dbReference type="InterPro" id="IPR051258">
    <property type="entry name" value="Diverse_Substrate_Transporter"/>
</dbReference>
<dbReference type="InterPro" id="IPR000620">
    <property type="entry name" value="EamA_dom"/>
</dbReference>
<evidence type="ECO:0000313" key="9">
    <source>
        <dbReference type="Proteomes" id="UP001209854"/>
    </source>
</evidence>
<dbReference type="RefSeq" id="WP_262565178.1">
    <property type="nucleotide sequence ID" value="NZ_JAPFCC010000001.1"/>
</dbReference>
<dbReference type="Gene3D" id="1.10.3730.20">
    <property type="match status" value="1"/>
</dbReference>
<keyword evidence="4 6" id="KW-1133">Transmembrane helix</keyword>
<feature type="transmembrane region" description="Helical" evidence="6">
    <location>
        <begin position="177"/>
        <end position="197"/>
    </location>
</feature>
<feature type="transmembrane region" description="Helical" evidence="6">
    <location>
        <begin position="67"/>
        <end position="92"/>
    </location>
</feature>
<accession>A0ABT3N1C5</accession>
<dbReference type="SUPFAM" id="SSF103481">
    <property type="entry name" value="Multidrug resistance efflux transporter EmrE"/>
    <property type="match status" value="2"/>
</dbReference>
<dbReference type="PANTHER" id="PTHR42920">
    <property type="entry name" value="OS03G0707200 PROTEIN-RELATED"/>
    <property type="match status" value="1"/>
</dbReference>
<feature type="transmembrane region" description="Helical" evidence="6">
    <location>
        <begin position="209"/>
        <end position="230"/>
    </location>
</feature>